<keyword evidence="1" id="KW-0732">Signal</keyword>
<dbReference type="Proteomes" id="UP000185161">
    <property type="component" value="Chromosome"/>
</dbReference>
<evidence type="ECO:0000313" key="3">
    <source>
        <dbReference type="EMBL" id="RSV08085.1"/>
    </source>
</evidence>
<keyword evidence="4" id="KW-1185">Reference proteome</keyword>
<organism evidence="2 4">
    <name type="scientific">Sphingomonas koreensis</name>
    <dbReference type="NCBI Taxonomy" id="93064"/>
    <lineage>
        <taxon>Bacteria</taxon>
        <taxon>Pseudomonadati</taxon>
        <taxon>Pseudomonadota</taxon>
        <taxon>Alphaproteobacteria</taxon>
        <taxon>Sphingomonadales</taxon>
        <taxon>Sphingomonadaceae</taxon>
        <taxon>Sphingomonas</taxon>
    </lineage>
</organism>
<reference evidence="3 5" key="3">
    <citation type="submission" date="2018-07" db="EMBL/GenBank/DDBJ databases">
        <title>Genomic and Epidemiologic Investigation of an Indolent Hospital Outbreak.</title>
        <authorList>
            <person name="Johnson R.C."/>
            <person name="Deming C."/>
            <person name="Conlan S."/>
            <person name="Zellmer C.J."/>
            <person name="Michelin A.V."/>
            <person name="Lee-Lin S."/>
            <person name="Thomas P.J."/>
            <person name="Park M."/>
            <person name="Weingarten R.A."/>
            <person name="Less J."/>
            <person name="Dekker J.P."/>
            <person name="Frank K.M."/>
            <person name="Musser K.A."/>
            <person name="Mcquiston J.R."/>
            <person name="Henderson D.K."/>
            <person name="Lau A.F."/>
            <person name="Palmore T.N."/>
            <person name="Segre J.A."/>
        </authorList>
    </citation>
    <scope>NUCLEOTIDE SEQUENCE [LARGE SCALE GENOMIC DNA]</scope>
    <source>
        <strain evidence="3 5">SK-NIH.Env10_0317</strain>
    </source>
</reference>
<feature type="signal peptide" evidence="1">
    <location>
        <begin position="1"/>
        <end position="24"/>
    </location>
</feature>
<reference evidence="2" key="1">
    <citation type="submission" date="2016-12" db="EMBL/GenBank/DDBJ databases">
        <title>Whole genome sequencing of Sphingomonas koreensis.</title>
        <authorList>
            <person name="Conlan S."/>
            <person name="Thomas P.J."/>
            <person name="Mullikin J."/>
            <person name="Palmore T.N."/>
            <person name="Frank K.M."/>
            <person name="Segre J.A."/>
        </authorList>
    </citation>
    <scope>NUCLEOTIDE SEQUENCE</scope>
    <source>
        <strain evidence="2">ABOJV</strain>
    </source>
</reference>
<dbReference type="EMBL" id="CP018820">
    <property type="protein sequence ID" value="APR51882.1"/>
    <property type="molecule type" value="Genomic_DNA"/>
</dbReference>
<dbReference type="AlphaFoldDB" id="A0A1L6J7F5"/>
<dbReference type="OrthoDB" id="7432148at2"/>
<proteinExistence type="predicted"/>
<evidence type="ECO:0000256" key="1">
    <source>
        <dbReference type="SAM" id="SignalP"/>
    </source>
</evidence>
<dbReference type="RefSeq" id="WP_075150868.1">
    <property type="nucleotide sequence ID" value="NZ_CP018820.1"/>
</dbReference>
<dbReference type="PROSITE" id="PS51257">
    <property type="entry name" value="PROKAR_LIPOPROTEIN"/>
    <property type="match status" value="1"/>
</dbReference>
<sequence>MSYRVLASLAALTALAGCAGQKQAMAPTPRPVPAPVRVAAPTPPDGAAAGLTIPARLADGSYASPNRDLSASGAIWHLRAAFNVAALSCPDTSLVPAYNKLLNTQRQTLAAAHRALAAEHGGMAAFDPAMTRLYNYFAQPPVLARFCAQAGPLLHQAAALAPGAIGGFAGTAITAIDRPFGEFYARYDAYRVDLAAWRAGSPAIAPRLTASAPAAPRLTYDRAVFTANTRVTGGRTALASR</sequence>
<dbReference type="STRING" id="93064.BRX40_05035"/>
<evidence type="ECO:0000313" key="5">
    <source>
        <dbReference type="Proteomes" id="UP000286681"/>
    </source>
</evidence>
<name>A0A1L6J7F5_9SPHN</name>
<dbReference type="KEGG" id="skr:BRX40_05035"/>
<protein>
    <submittedName>
        <fullName evidence="2">Uncharacterized protein</fullName>
    </submittedName>
</protein>
<evidence type="ECO:0000313" key="4">
    <source>
        <dbReference type="Proteomes" id="UP000185161"/>
    </source>
</evidence>
<gene>
    <name evidence="2" type="ORF">BRX40_05035</name>
    <name evidence="3" type="ORF">CA257_00975</name>
</gene>
<reference evidence="4" key="2">
    <citation type="submission" date="2016-12" db="EMBL/GenBank/DDBJ databases">
        <title>Whole genome sequencing of Sphingomonas sp. ABOJV.</title>
        <authorList>
            <person name="Conlan S."/>
            <person name="Thomas P.J."/>
            <person name="Mullikin J."/>
            <person name="Palmore T.N."/>
            <person name="Frank K.M."/>
            <person name="Segre J.A."/>
        </authorList>
    </citation>
    <scope>NUCLEOTIDE SEQUENCE [LARGE SCALE GENOMIC DNA]</scope>
    <source>
        <strain evidence="4">ABOJV</strain>
    </source>
</reference>
<dbReference type="EMBL" id="QQWO01000001">
    <property type="protein sequence ID" value="RSV08085.1"/>
    <property type="molecule type" value="Genomic_DNA"/>
</dbReference>
<accession>A0A1L6J7F5</accession>
<dbReference type="GeneID" id="44131921"/>
<dbReference type="Proteomes" id="UP000286681">
    <property type="component" value="Unassembled WGS sequence"/>
</dbReference>
<feature type="chain" id="PRO_5041797806" evidence="1">
    <location>
        <begin position="25"/>
        <end position="241"/>
    </location>
</feature>
<evidence type="ECO:0000313" key="2">
    <source>
        <dbReference type="EMBL" id="APR51882.1"/>
    </source>
</evidence>